<gene>
    <name evidence="2" type="ORF">Forpi1262_v017314</name>
</gene>
<dbReference type="EMBL" id="JAELUR010000024">
    <property type="protein sequence ID" value="KAG7411766.1"/>
    <property type="molecule type" value="Genomic_DNA"/>
</dbReference>
<proteinExistence type="predicted"/>
<organism evidence="2 3">
    <name type="scientific">Fusarium oxysporum f. sp. raphani</name>
    <dbReference type="NCBI Taxonomy" id="96318"/>
    <lineage>
        <taxon>Eukaryota</taxon>
        <taxon>Fungi</taxon>
        <taxon>Dikarya</taxon>
        <taxon>Ascomycota</taxon>
        <taxon>Pezizomycotina</taxon>
        <taxon>Sordariomycetes</taxon>
        <taxon>Hypocreomycetidae</taxon>
        <taxon>Hypocreales</taxon>
        <taxon>Nectriaceae</taxon>
        <taxon>Fusarium</taxon>
        <taxon>Fusarium oxysporum species complex</taxon>
    </lineage>
</organism>
<feature type="compositionally biased region" description="Basic and acidic residues" evidence="1">
    <location>
        <begin position="1"/>
        <end position="22"/>
    </location>
</feature>
<evidence type="ECO:0000256" key="1">
    <source>
        <dbReference type="SAM" id="MobiDB-lite"/>
    </source>
</evidence>
<evidence type="ECO:0000313" key="2">
    <source>
        <dbReference type="EMBL" id="KAG7411766.1"/>
    </source>
</evidence>
<accession>A0A8J5NRQ5</accession>
<feature type="region of interest" description="Disordered" evidence="1">
    <location>
        <begin position="59"/>
        <end position="89"/>
    </location>
</feature>
<feature type="compositionally biased region" description="Low complexity" evidence="1">
    <location>
        <begin position="59"/>
        <end position="73"/>
    </location>
</feature>
<dbReference type="AlphaFoldDB" id="A0A8J5NRQ5"/>
<feature type="region of interest" description="Disordered" evidence="1">
    <location>
        <begin position="1"/>
        <end position="25"/>
    </location>
</feature>
<sequence>MKSRDIERPGHPPSSGRKEPLTAKHAYAQAPRTLLKETAVTYIRGVTQTNAYKAASESMRSSSSSVDGADLSSWPVGTLSRLGTAEGTTPRLEIRREPADDHLRRYLQCWSSQCSPLQREEEEK</sequence>
<evidence type="ECO:0000313" key="3">
    <source>
        <dbReference type="Proteomes" id="UP000693942"/>
    </source>
</evidence>
<protein>
    <submittedName>
        <fullName evidence="2">Uncharacterized protein</fullName>
    </submittedName>
</protein>
<reference evidence="2" key="1">
    <citation type="submission" date="2021-04" db="EMBL/GenBank/DDBJ databases">
        <title>First draft genome resource for Brassicaceae pathogens Fusarium oxysporum f. sp. raphani and Fusarium oxysporum f. sp. rapae.</title>
        <authorList>
            <person name="Asai S."/>
        </authorList>
    </citation>
    <scope>NUCLEOTIDE SEQUENCE</scope>
    <source>
        <strain evidence="2">Tf1262</strain>
    </source>
</reference>
<dbReference type="Proteomes" id="UP000693942">
    <property type="component" value="Unassembled WGS sequence"/>
</dbReference>
<name>A0A8J5NRQ5_FUSOX</name>
<comment type="caution">
    <text evidence="2">The sequence shown here is derived from an EMBL/GenBank/DDBJ whole genome shotgun (WGS) entry which is preliminary data.</text>
</comment>